<keyword evidence="1" id="KW-0677">Repeat</keyword>
<dbReference type="PANTHER" id="PTHR47942">
    <property type="entry name" value="TETRATRICOPEPTIDE REPEAT (TPR)-LIKE SUPERFAMILY PROTEIN-RELATED"/>
    <property type="match status" value="1"/>
</dbReference>
<evidence type="ECO:0000256" key="1">
    <source>
        <dbReference type="ARBA" id="ARBA00022737"/>
    </source>
</evidence>
<protein>
    <recommendedName>
        <fullName evidence="5">Pentacotripeptide-repeat region of PRORP domain-containing protein</fullName>
    </recommendedName>
</protein>
<sequence>MNSVLSSRSVVSSLVLLCACQWFSPTVNVNAYINARYALPEPRKLEYLKQITGEIVHQPTGELSDAMIANSHRVMEGWSTTKFKTSSKENAVAIENIVKRLVDEAEAGNSDASPTTKDYNCMLESWARSGEGIYAAERCEEILTQMQTEYESGVSPQIRPNLSSFKIVLQAWKHAGGKKSSSFRAQHILDWMSTLYEEGKNELAQPDQMCFDTVLQSWSRKNHEQAPVYAERLLAKMEAMKLESTAIVPLVQPRTLSFNAVLGAWSRASLSTLESPSAFASENSSTSWQRSCDILKFMEKLYYVEGNSMVEPDRVSYSLVLRTLARHKNDDRTAPMADKILRFIEKKYKDGNLSWRPDTLLFNTVMGCWSHSHLKGSYRKSRGILDRQIQLFISSEGKAGSEDSRPDVYGFTTVLSSCALETGSEQDKAKAFNVALSTYQQLVHHKEEYGAPNHVTYGTMLKCISSLLPATSPLRKKWTKKVFNQAVLNGCVGGMVLSRLSEAATSAKDYKMLMKGHTKKKLPAAWTRNVNEKIEYTRKSSGKRAEV</sequence>
<evidence type="ECO:0008006" key="5">
    <source>
        <dbReference type="Google" id="ProtNLM"/>
    </source>
</evidence>
<gene>
    <name evidence="3" type="ORF">PAUS00366_LOCUS18377</name>
    <name evidence="4" type="ORF">PAUS00366_LOCUS18378</name>
</gene>
<proteinExistence type="predicted"/>
<name>A0A6V0BWS3_9STRA</name>
<accession>A0A6V0BWS3</accession>
<feature type="signal peptide" evidence="2">
    <location>
        <begin position="1"/>
        <end position="20"/>
    </location>
</feature>
<dbReference type="InterPro" id="IPR051222">
    <property type="entry name" value="PPR/CCM1_RNA-binding"/>
</dbReference>
<reference evidence="4" key="1">
    <citation type="submission" date="2021-01" db="EMBL/GenBank/DDBJ databases">
        <authorList>
            <person name="Corre E."/>
            <person name="Pelletier E."/>
            <person name="Niang G."/>
            <person name="Scheremetjew M."/>
            <person name="Finn R."/>
            <person name="Kale V."/>
            <person name="Holt S."/>
            <person name="Cochrane G."/>
            <person name="Meng A."/>
            <person name="Brown T."/>
            <person name="Cohen L."/>
        </authorList>
    </citation>
    <scope>NUCLEOTIDE SEQUENCE</scope>
    <source>
        <strain evidence="4">10249 10 AB</strain>
    </source>
</reference>
<dbReference type="EMBL" id="HBIX01027054">
    <property type="protein sequence ID" value="CAE0725621.1"/>
    <property type="molecule type" value="Transcribed_RNA"/>
</dbReference>
<evidence type="ECO:0000313" key="4">
    <source>
        <dbReference type="EMBL" id="CAE0725621.1"/>
    </source>
</evidence>
<feature type="chain" id="PRO_5036394097" description="Pentacotripeptide-repeat region of PRORP domain-containing protein" evidence="2">
    <location>
        <begin position="21"/>
        <end position="547"/>
    </location>
</feature>
<evidence type="ECO:0000313" key="3">
    <source>
        <dbReference type="EMBL" id="CAE0725620.1"/>
    </source>
</evidence>
<dbReference type="InterPro" id="IPR011990">
    <property type="entry name" value="TPR-like_helical_dom_sf"/>
</dbReference>
<dbReference type="AlphaFoldDB" id="A0A6V0BWS3"/>
<dbReference type="EMBL" id="HBIX01027053">
    <property type="protein sequence ID" value="CAE0725620.1"/>
    <property type="molecule type" value="Transcribed_RNA"/>
</dbReference>
<dbReference type="Gene3D" id="1.25.40.10">
    <property type="entry name" value="Tetratricopeptide repeat domain"/>
    <property type="match status" value="1"/>
</dbReference>
<dbReference type="PANTHER" id="PTHR47942:SF63">
    <property type="entry name" value="PENTATRICOPEPTIDE REPEAT-CONTAINING PROTEIN"/>
    <property type="match status" value="1"/>
</dbReference>
<evidence type="ECO:0000256" key="2">
    <source>
        <dbReference type="SAM" id="SignalP"/>
    </source>
</evidence>
<organism evidence="4">
    <name type="scientific">Pseudo-nitzschia australis</name>
    <dbReference type="NCBI Taxonomy" id="44445"/>
    <lineage>
        <taxon>Eukaryota</taxon>
        <taxon>Sar</taxon>
        <taxon>Stramenopiles</taxon>
        <taxon>Ochrophyta</taxon>
        <taxon>Bacillariophyta</taxon>
        <taxon>Bacillariophyceae</taxon>
        <taxon>Bacillariophycidae</taxon>
        <taxon>Bacillariales</taxon>
        <taxon>Bacillariaceae</taxon>
        <taxon>Pseudo-nitzschia</taxon>
    </lineage>
</organism>
<keyword evidence="2" id="KW-0732">Signal</keyword>